<dbReference type="KEGG" id="gmw:113511089"/>
<evidence type="ECO:0000256" key="1">
    <source>
        <dbReference type="SAM" id="MobiDB-lite"/>
    </source>
</evidence>
<sequence length="103" mass="11469">METARNTLIDVARSRLQEQRRQTAIMEQMLNTLNSIAESINSSTPSFNCTTTTLTPALTSFTTAVSTEKSYREICRHRRAPSRDGKDLGRELASLSSSLTTNE</sequence>
<gene>
    <name evidence="3" type="primary">LOC113511089</name>
</gene>
<organism evidence="2 3">
    <name type="scientific">Galleria mellonella</name>
    <name type="common">Greater wax moth</name>
    <dbReference type="NCBI Taxonomy" id="7137"/>
    <lineage>
        <taxon>Eukaryota</taxon>
        <taxon>Metazoa</taxon>
        <taxon>Ecdysozoa</taxon>
        <taxon>Arthropoda</taxon>
        <taxon>Hexapoda</taxon>
        <taxon>Insecta</taxon>
        <taxon>Pterygota</taxon>
        <taxon>Neoptera</taxon>
        <taxon>Endopterygota</taxon>
        <taxon>Lepidoptera</taxon>
        <taxon>Glossata</taxon>
        <taxon>Ditrysia</taxon>
        <taxon>Pyraloidea</taxon>
        <taxon>Pyralidae</taxon>
        <taxon>Galleriinae</taxon>
        <taxon>Galleria</taxon>
    </lineage>
</organism>
<feature type="region of interest" description="Disordered" evidence="1">
    <location>
        <begin position="76"/>
        <end position="103"/>
    </location>
</feature>
<reference evidence="3" key="1">
    <citation type="submission" date="2025-08" db="UniProtKB">
        <authorList>
            <consortium name="RefSeq"/>
        </authorList>
    </citation>
    <scope>IDENTIFICATION</scope>
    <source>
        <tissue evidence="3">Whole larvae</tissue>
    </source>
</reference>
<name>A0A6J1WBX2_GALME</name>
<dbReference type="RefSeq" id="XP_026750475.2">
    <property type="nucleotide sequence ID" value="XM_026894674.3"/>
</dbReference>
<feature type="compositionally biased region" description="Polar residues" evidence="1">
    <location>
        <begin position="94"/>
        <end position="103"/>
    </location>
</feature>
<dbReference type="InParanoid" id="A0A6J1WBX2"/>
<dbReference type="Proteomes" id="UP001652740">
    <property type="component" value="Unplaced"/>
</dbReference>
<dbReference type="GeneID" id="113511089"/>
<evidence type="ECO:0000313" key="3">
    <source>
        <dbReference type="RefSeq" id="XP_026750475.2"/>
    </source>
</evidence>
<feature type="compositionally biased region" description="Basic and acidic residues" evidence="1">
    <location>
        <begin position="81"/>
        <end position="90"/>
    </location>
</feature>
<keyword evidence="2" id="KW-1185">Reference proteome</keyword>
<proteinExistence type="predicted"/>
<dbReference type="AlphaFoldDB" id="A0A6J1WBX2"/>
<accession>A0A6J1WBX2</accession>
<protein>
    <submittedName>
        <fullName evidence="3">Uncharacterized protein LOC113511089</fullName>
    </submittedName>
</protein>
<evidence type="ECO:0000313" key="2">
    <source>
        <dbReference type="Proteomes" id="UP001652740"/>
    </source>
</evidence>